<dbReference type="EMBL" id="AZDZ01000019">
    <property type="protein sequence ID" value="KRK79155.1"/>
    <property type="molecule type" value="Genomic_DNA"/>
</dbReference>
<dbReference type="GO" id="GO:0003677">
    <property type="term" value="F:DNA binding"/>
    <property type="evidence" value="ECO:0007669"/>
    <property type="project" value="InterPro"/>
</dbReference>
<protein>
    <recommendedName>
        <fullName evidence="1">HTH cro/C1-type domain-containing protein</fullName>
    </recommendedName>
</protein>
<accession>A0A0R1KCE3</accession>
<evidence type="ECO:0000313" key="2">
    <source>
        <dbReference type="EMBL" id="KRK79155.1"/>
    </source>
</evidence>
<keyword evidence="3" id="KW-1185">Reference proteome</keyword>
<dbReference type="AlphaFoldDB" id="A0A0R1KCE3"/>
<dbReference type="SUPFAM" id="SSF48452">
    <property type="entry name" value="TPR-like"/>
    <property type="match status" value="1"/>
</dbReference>
<dbReference type="eggNOG" id="COG1396">
    <property type="taxonomic scope" value="Bacteria"/>
</dbReference>
<name>A0A0R1KCE3_9LACO</name>
<sequence length="280" mass="32374">MKRMFLGSVIYDKRRSMHLTQTELAADVCTQNTISKIEKHNISPTVNILTKLCLKLDLSLNDVFSDFSSNSTSEEESILDSLERDLLLDNTGEISEKLSMLHSKLSDNDLKQVDLIKGAMEYYDNDYDNSLFTLDKVLQLTKSDVYDVYTLLTYLFKGMNYMKQGHKDRAQYYFEMIESATKENLQIPNANEIELIYICKSLAGAYVELGMLKKSQEFSNKGIELAKSKHTTYFVDYLHYYAAEAIENDDQHTQEYRELRDAAYYFAKLSDDVKLLDKMA</sequence>
<dbReference type="Gene3D" id="1.25.40.10">
    <property type="entry name" value="Tetratricopeptide repeat domain"/>
    <property type="match status" value="1"/>
</dbReference>
<dbReference type="PROSITE" id="PS50943">
    <property type="entry name" value="HTH_CROC1"/>
    <property type="match status" value="1"/>
</dbReference>
<dbReference type="CDD" id="cd00093">
    <property type="entry name" value="HTH_XRE"/>
    <property type="match status" value="1"/>
</dbReference>
<dbReference type="STRING" id="1423775.FD03_GL001519"/>
<dbReference type="SUPFAM" id="SSF47413">
    <property type="entry name" value="lambda repressor-like DNA-binding domains"/>
    <property type="match status" value="1"/>
</dbReference>
<dbReference type="Pfam" id="PF01381">
    <property type="entry name" value="HTH_3"/>
    <property type="match status" value="1"/>
</dbReference>
<dbReference type="InterPro" id="IPR011990">
    <property type="entry name" value="TPR-like_helical_dom_sf"/>
</dbReference>
<evidence type="ECO:0000313" key="3">
    <source>
        <dbReference type="Proteomes" id="UP000051248"/>
    </source>
</evidence>
<evidence type="ECO:0000259" key="1">
    <source>
        <dbReference type="PROSITE" id="PS50943"/>
    </source>
</evidence>
<dbReference type="InterPro" id="IPR010982">
    <property type="entry name" value="Lambda_DNA-bd_dom_sf"/>
</dbReference>
<dbReference type="SMART" id="SM00530">
    <property type="entry name" value="HTH_XRE"/>
    <property type="match status" value="1"/>
</dbReference>
<proteinExistence type="predicted"/>
<organism evidence="2 3">
    <name type="scientific">Companilactobacillus nodensis DSM 19682 = JCM 14932 = NBRC 107160</name>
    <dbReference type="NCBI Taxonomy" id="1423775"/>
    <lineage>
        <taxon>Bacteria</taxon>
        <taxon>Bacillati</taxon>
        <taxon>Bacillota</taxon>
        <taxon>Bacilli</taxon>
        <taxon>Lactobacillales</taxon>
        <taxon>Lactobacillaceae</taxon>
        <taxon>Companilactobacillus</taxon>
    </lineage>
</organism>
<reference evidence="2 3" key="1">
    <citation type="journal article" date="2015" name="Genome Announc.">
        <title>Expanding the biotechnology potential of lactobacilli through comparative genomics of 213 strains and associated genera.</title>
        <authorList>
            <person name="Sun Z."/>
            <person name="Harris H.M."/>
            <person name="McCann A."/>
            <person name="Guo C."/>
            <person name="Argimon S."/>
            <person name="Zhang W."/>
            <person name="Yang X."/>
            <person name="Jeffery I.B."/>
            <person name="Cooney J.C."/>
            <person name="Kagawa T.F."/>
            <person name="Liu W."/>
            <person name="Song Y."/>
            <person name="Salvetti E."/>
            <person name="Wrobel A."/>
            <person name="Rasinkangas P."/>
            <person name="Parkhill J."/>
            <person name="Rea M.C."/>
            <person name="O'Sullivan O."/>
            <person name="Ritari J."/>
            <person name="Douillard F.P."/>
            <person name="Paul Ross R."/>
            <person name="Yang R."/>
            <person name="Briner A.E."/>
            <person name="Felis G.E."/>
            <person name="de Vos W.M."/>
            <person name="Barrangou R."/>
            <person name="Klaenhammer T.R."/>
            <person name="Caufield P.W."/>
            <person name="Cui Y."/>
            <person name="Zhang H."/>
            <person name="O'Toole P.W."/>
        </authorList>
    </citation>
    <scope>NUCLEOTIDE SEQUENCE [LARGE SCALE GENOMIC DNA]</scope>
    <source>
        <strain evidence="2 3">DSM 19682</strain>
    </source>
</reference>
<dbReference type="PATRIC" id="fig|1423775.4.peg.1549"/>
<feature type="domain" description="HTH cro/C1-type" evidence="1">
    <location>
        <begin position="10"/>
        <end position="63"/>
    </location>
</feature>
<dbReference type="Proteomes" id="UP000051248">
    <property type="component" value="Unassembled WGS sequence"/>
</dbReference>
<dbReference type="InterPro" id="IPR001387">
    <property type="entry name" value="Cro/C1-type_HTH"/>
</dbReference>
<gene>
    <name evidence="2" type="ORF">FD03_GL001519</name>
</gene>
<comment type="caution">
    <text evidence="2">The sequence shown here is derived from an EMBL/GenBank/DDBJ whole genome shotgun (WGS) entry which is preliminary data.</text>
</comment>